<dbReference type="OrthoDB" id="2735520at2759"/>
<dbReference type="AlphaFoldDB" id="A0A2G8S1V0"/>
<dbReference type="EMBL" id="AYKW01000034">
    <property type="protein sequence ID" value="PIL27750.1"/>
    <property type="molecule type" value="Genomic_DNA"/>
</dbReference>
<accession>A0A2G8S1V0</accession>
<feature type="region of interest" description="Disordered" evidence="1">
    <location>
        <begin position="101"/>
        <end position="120"/>
    </location>
</feature>
<organism evidence="2 3">
    <name type="scientific">Ganoderma sinense ZZ0214-1</name>
    <dbReference type="NCBI Taxonomy" id="1077348"/>
    <lineage>
        <taxon>Eukaryota</taxon>
        <taxon>Fungi</taxon>
        <taxon>Dikarya</taxon>
        <taxon>Basidiomycota</taxon>
        <taxon>Agaricomycotina</taxon>
        <taxon>Agaricomycetes</taxon>
        <taxon>Polyporales</taxon>
        <taxon>Polyporaceae</taxon>
        <taxon>Ganoderma</taxon>
    </lineage>
</organism>
<proteinExistence type="predicted"/>
<evidence type="ECO:0000313" key="2">
    <source>
        <dbReference type="EMBL" id="PIL27750.1"/>
    </source>
</evidence>
<reference evidence="2 3" key="1">
    <citation type="journal article" date="2015" name="Sci. Rep.">
        <title>Chromosome-level genome map provides insights into diverse defense mechanisms in the medicinal fungus Ganoderma sinense.</title>
        <authorList>
            <person name="Zhu Y."/>
            <person name="Xu J."/>
            <person name="Sun C."/>
            <person name="Zhou S."/>
            <person name="Xu H."/>
            <person name="Nelson D.R."/>
            <person name="Qian J."/>
            <person name="Song J."/>
            <person name="Luo H."/>
            <person name="Xiang L."/>
            <person name="Li Y."/>
            <person name="Xu Z."/>
            <person name="Ji A."/>
            <person name="Wang L."/>
            <person name="Lu S."/>
            <person name="Hayward A."/>
            <person name="Sun W."/>
            <person name="Li X."/>
            <person name="Schwartz D.C."/>
            <person name="Wang Y."/>
            <person name="Chen S."/>
        </authorList>
    </citation>
    <scope>NUCLEOTIDE SEQUENCE [LARGE SCALE GENOMIC DNA]</scope>
    <source>
        <strain evidence="2 3">ZZ0214-1</strain>
    </source>
</reference>
<evidence type="ECO:0000313" key="3">
    <source>
        <dbReference type="Proteomes" id="UP000230002"/>
    </source>
</evidence>
<dbReference type="Proteomes" id="UP000230002">
    <property type="component" value="Unassembled WGS sequence"/>
</dbReference>
<protein>
    <submittedName>
        <fullName evidence="2">Uncharacterized protein</fullName>
    </submittedName>
</protein>
<comment type="caution">
    <text evidence="2">The sequence shown here is derived from an EMBL/GenBank/DDBJ whole genome shotgun (WGS) entry which is preliminary data.</text>
</comment>
<evidence type="ECO:0000256" key="1">
    <source>
        <dbReference type="SAM" id="MobiDB-lite"/>
    </source>
</evidence>
<gene>
    <name evidence="2" type="ORF">GSI_10903</name>
</gene>
<sequence length="239" mass="26789">MQDPSPERHSDYAPSYSVVPSNTDWLPILSLAPWSVNVVESVYPTERASHQWDTDLFDPLSVFDPHVYSDMHSSLVAEADQWLRPIVAEADANGFDERWHSSHLPSGHEETTREITAGDGPALDLDERGYEIIYQDPYRMGRRAAHIIPPIQYHGFSLNSTYKREYHDLSDADFPAWPAVVPVATKLSITFCVKLQAGNHDPLKHRGVDIALENLVLVDVQHVSKGSLQPTVGIIVKSN</sequence>
<feature type="compositionally biased region" description="Basic and acidic residues" evidence="1">
    <location>
        <begin position="101"/>
        <end position="113"/>
    </location>
</feature>
<name>A0A2G8S1V0_9APHY</name>
<keyword evidence="3" id="KW-1185">Reference proteome</keyword>